<dbReference type="InterPro" id="IPR024775">
    <property type="entry name" value="DinB-like"/>
</dbReference>
<organism evidence="6 7">
    <name type="scientific">Sphingobacterium siyangense</name>
    <dbReference type="NCBI Taxonomy" id="459529"/>
    <lineage>
        <taxon>Bacteria</taxon>
        <taxon>Pseudomonadati</taxon>
        <taxon>Bacteroidota</taxon>
        <taxon>Sphingobacteriia</taxon>
        <taxon>Sphingobacteriales</taxon>
        <taxon>Sphingobacteriaceae</taxon>
        <taxon>Sphingobacterium</taxon>
    </lineage>
</organism>
<dbReference type="RefSeq" id="WP_167512272.1">
    <property type="nucleotide sequence ID" value="NZ_VLKR01000037.1"/>
</dbReference>
<proteinExistence type="predicted"/>
<keyword evidence="2" id="KW-0408">Iron</keyword>
<dbReference type="Proteomes" id="UP000315908">
    <property type="component" value="Unassembled WGS sequence"/>
</dbReference>
<dbReference type="InterPro" id="IPR051043">
    <property type="entry name" value="Sulfatase_Mod_Factor_Kinase"/>
</dbReference>
<dbReference type="Pfam" id="PF03781">
    <property type="entry name" value="FGE-sulfatase"/>
    <property type="match status" value="1"/>
</dbReference>
<dbReference type="PANTHER" id="PTHR23150:SF36">
    <property type="entry name" value="HERCYNINE OXYGENASE"/>
    <property type="match status" value="1"/>
</dbReference>
<dbReference type="EMBL" id="VLKR01000037">
    <property type="protein sequence ID" value="TWI15864.1"/>
    <property type="molecule type" value="Genomic_DNA"/>
</dbReference>
<evidence type="ECO:0000256" key="1">
    <source>
        <dbReference type="ARBA" id="ARBA00023002"/>
    </source>
</evidence>
<accession>A0A562M7F1</accession>
<evidence type="ECO:0000259" key="5">
    <source>
        <dbReference type="Pfam" id="PF12867"/>
    </source>
</evidence>
<reference evidence="6 7" key="1">
    <citation type="journal article" date="2015" name="Stand. Genomic Sci.">
        <title>Genomic Encyclopedia of Bacterial and Archaeal Type Strains, Phase III: the genomes of soil and plant-associated and newly described type strains.</title>
        <authorList>
            <person name="Whitman W.B."/>
            <person name="Woyke T."/>
            <person name="Klenk H.P."/>
            <person name="Zhou Y."/>
            <person name="Lilburn T.G."/>
            <person name="Beck B.J."/>
            <person name="De Vos P."/>
            <person name="Vandamme P."/>
            <person name="Eisen J.A."/>
            <person name="Garrity G."/>
            <person name="Hugenholtz P."/>
            <person name="Kyrpides N.C."/>
        </authorList>
    </citation>
    <scope>NUCLEOTIDE SEQUENCE [LARGE SCALE GENOMIC DNA]</scope>
    <source>
        <strain evidence="6 7">CGMCC 1.6855</strain>
    </source>
</reference>
<dbReference type="AlphaFoldDB" id="A0A562M7F1"/>
<dbReference type="NCBIfam" id="TIGR03440">
    <property type="entry name" value="egtB_TIGR03440"/>
    <property type="match status" value="1"/>
</dbReference>
<gene>
    <name evidence="6" type="ORF">IQ31_04787</name>
</gene>
<evidence type="ECO:0000256" key="2">
    <source>
        <dbReference type="ARBA" id="ARBA00023004"/>
    </source>
</evidence>
<dbReference type="Gene3D" id="3.90.1580.10">
    <property type="entry name" value="paralog of FGE (formylglycine-generating enzyme)"/>
    <property type="match status" value="2"/>
</dbReference>
<dbReference type="GO" id="GO:0052699">
    <property type="term" value="P:ergothioneine biosynthetic process"/>
    <property type="evidence" value="ECO:0007669"/>
    <property type="project" value="InterPro"/>
</dbReference>
<feature type="domain" description="Sulfatase-modifying factor enzyme-like" evidence="4">
    <location>
        <begin position="187"/>
        <end position="334"/>
    </location>
</feature>
<evidence type="ECO:0000313" key="6">
    <source>
        <dbReference type="EMBL" id="TWI15864.1"/>
    </source>
</evidence>
<dbReference type="Pfam" id="PF12867">
    <property type="entry name" value="DinB_2"/>
    <property type="match status" value="1"/>
</dbReference>
<keyword evidence="1" id="KW-0560">Oxidoreductase</keyword>
<sequence length="397" mass="46287">MKNIQTALIEMSEKQKWIDSYLAIRAYSEEICQPLETEDYVVQPIGDVSPPKWHLGHTTWFFETFILLPHLPNYQQFDADYNFVFNSYYETIGARVIRTDRGNLSRPSVADIYRYRKCVDKYMIEFVDGGFLTNDLLDIFVLGLNHEQQHQELLLTDIKYILGHNPLFPAYGSTKAAISYTAAESAYVKFDAGIYEIGYEGPGFCFDNEKGRHKVYLNDFEIASDLVTNKEYMAFMEAGGYADFRYWHAEGWDWVKRRQARAPLYWHLMDGQWMNYSLAGLMEIDHEDAVCHVNFYEASAFAAWRGMRLPTEAEWEVAADYVNWGQRWEWTNSAYLPYPGFKKEAGAVGEYNGKFMVNQMVLRGASIATPKDHSRKTYRNFFQTALQWQFTGIRLAR</sequence>
<protein>
    <submittedName>
        <fullName evidence="6">Ergothioneine biosynthesis protein EgtB</fullName>
    </submittedName>
</protein>
<feature type="domain" description="DinB-like" evidence="5">
    <location>
        <begin position="25"/>
        <end position="153"/>
    </location>
</feature>
<evidence type="ECO:0000256" key="3">
    <source>
        <dbReference type="ARBA" id="ARBA00037882"/>
    </source>
</evidence>
<dbReference type="SUPFAM" id="SSF56436">
    <property type="entry name" value="C-type lectin-like"/>
    <property type="match status" value="1"/>
</dbReference>
<dbReference type="InterPro" id="IPR005532">
    <property type="entry name" value="SUMF_dom"/>
</dbReference>
<dbReference type="PANTHER" id="PTHR23150">
    <property type="entry name" value="SULFATASE MODIFYING FACTOR 1, 2"/>
    <property type="match status" value="1"/>
</dbReference>
<dbReference type="InterPro" id="IPR042095">
    <property type="entry name" value="SUMF_sf"/>
</dbReference>
<name>A0A562M7F1_9SPHI</name>
<dbReference type="InterPro" id="IPR017806">
    <property type="entry name" value="EgtB"/>
</dbReference>
<evidence type="ECO:0000313" key="7">
    <source>
        <dbReference type="Proteomes" id="UP000315908"/>
    </source>
</evidence>
<dbReference type="InterPro" id="IPR016187">
    <property type="entry name" value="CTDL_fold"/>
</dbReference>
<evidence type="ECO:0000259" key="4">
    <source>
        <dbReference type="Pfam" id="PF03781"/>
    </source>
</evidence>
<comment type="caution">
    <text evidence="6">The sequence shown here is derived from an EMBL/GenBank/DDBJ whole genome shotgun (WGS) entry which is preliminary data.</text>
</comment>
<comment type="pathway">
    <text evidence="3">Amino-acid biosynthesis; ergothioneine biosynthesis.</text>
</comment>